<dbReference type="AlphaFoldDB" id="F8N988"/>
<feature type="transmembrane region" description="Helical" evidence="1">
    <location>
        <begin position="153"/>
        <end position="177"/>
    </location>
</feature>
<feature type="transmembrane region" description="Helical" evidence="1">
    <location>
        <begin position="80"/>
        <end position="98"/>
    </location>
</feature>
<evidence type="ECO:0000256" key="1">
    <source>
        <dbReference type="SAM" id="Phobius"/>
    </source>
</evidence>
<dbReference type="HOGENOM" id="CLU_1509304_0_0_10"/>
<gene>
    <name evidence="2" type="ORF">Premu_2313</name>
</gene>
<keyword evidence="1" id="KW-1133">Transmembrane helix</keyword>
<keyword evidence="1" id="KW-0812">Transmembrane</keyword>
<keyword evidence="1" id="KW-0472">Membrane</keyword>
<evidence type="ECO:0000313" key="3">
    <source>
        <dbReference type="Proteomes" id="UP000002772"/>
    </source>
</evidence>
<reference evidence="3" key="1">
    <citation type="journal article" date="2011" name="Stand. Genomic Sci.">
        <title>Non-contiguous finished genome sequence of the opportunistic oral pathogen Prevotella multisaccharivorax type strain (PPPA20).</title>
        <authorList>
            <person name="Pati A."/>
            <person name="Gronow S."/>
            <person name="Lu M."/>
            <person name="Lapidus A."/>
            <person name="Nolan M."/>
            <person name="Lucas S."/>
            <person name="Hammon N."/>
            <person name="Deshpande S."/>
            <person name="Cheng J.F."/>
            <person name="Tapia R."/>
            <person name="Han C."/>
            <person name="Goodwin L."/>
            <person name="Pitluck S."/>
            <person name="Liolios K."/>
            <person name="Pagani I."/>
            <person name="Mavromatis K."/>
            <person name="Mikhailova N."/>
            <person name="Huntemann M."/>
            <person name="Chen A."/>
            <person name="Palaniappan K."/>
            <person name="Land M."/>
            <person name="Hauser L."/>
            <person name="Detter J.C."/>
            <person name="Brambilla E.M."/>
            <person name="Rohde M."/>
            <person name="Goker M."/>
            <person name="Woyke T."/>
            <person name="Bristow J."/>
            <person name="Eisen J.A."/>
            <person name="Markowitz V."/>
            <person name="Hugenholtz P."/>
            <person name="Kyrpides N.C."/>
            <person name="Klenk H.P."/>
            <person name="Ivanova N."/>
        </authorList>
    </citation>
    <scope>NUCLEOTIDE SEQUENCE [LARGE SCALE GENOMIC DNA]</scope>
    <source>
        <strain evidence="3">DSM 17128</strain>
    </source>
</reference>
<keyword evidence="3" id="KW-1185">Reference proteome</keyword>
<name>F8N988_9BACT</name>
<feature type="transmembrane region" description="Helical" evidence="1">
    <location>
        <begin position="56"/>
        <end position="74"/>
    </location>
</feature>
<dbReference type="EMBL" id="GL945017">
    <property type="protein sequence ID" value="EGN57697.1"/>
    <property type="molecule type" value="Genomic_DNA"/>
</dbReference>
<sequence length="178" mass="20767">MLRITCAAALPLRGACFCLFCALLSPLQCKRIAFPLFSHCLSTVLVLPLRRFRIAFTVYTECFSLLFPYVSLLFPLLDCVHSYASFSLVIHSFTMLYAKIRSLSFPFLSSSPYTPLILRLLSRPFWLRFPVSVHFYLYMYIKVYMLECIYNVIYKHLIVILYLCSPSSLHLLPLYLFK</sequence>
<organism evidence="2 3">
    <name type="scientific">Hallella multisaccharivorax DSM 17128</name>
    <dbReference type="NCBI Taxonomy" id="688246"/>
    <lineage>
        <taxon>Bacteria</taxon>
        <taxon>Pseudomonadati</taxon>
        <taxon>Bacteroidota</taxon>
        <taxon>Bacteroidia</taxon>
        <taxon>Bacteroidales</taxon>
        <taxon>Prevotellaceae</taxon>
        <taxon>Hallella</taxon>
    </lineage>
</organism>
<accession>F8N988</accession>
<evidence type="ECO:0000313" key="2">
    <source>
        <dbReference type="EMBL" id="EGN57697.1"/>
    </source>
</evidence>
<proteinExistence type="predicted"/>
<dbReference type="Proteomes" id="UP000002772">
    <property type="component" value="Unassembled WGS sequence"/>
</dbReference>
<feature type="transmembrane region" description="Helical" evidence="1">
    <location>
        <begin position="125"/>
        <end position="141"/>
    </location>
</feature>
<protein>
    <submittedName>
        <fullName evidence="2">Uncharacterized protein</fullName>
    </submittedName>
</protein>